<dbReference type="KEGG" id="ahel:Q31a_10970"/>
<evidence type="ECO:0000313" key="3">
    <source>
        <dbReference type="Proteomes" id="UP000318017"/>
    </source>
</evidence>
<sequence precursor="true">MKRLRTFWLKPLSAGALASVASGNAHGRAVFSLAWWGPAFQGCGSAQIDRRFIASGIQPPPAE</sequence>
<feature type="chain" id="PRO_5022097600" evidence="1">
    <location>
        <begin position="28"/>
        <end position="63"/>
    </location>
</feature>
<reference evidence="2 3" key="1">
    <citation type="submission" date="2019-02" db="EMBL/GenBank/DDBJ databases">
        <title>Deep-cultivation of Planctomycetes and their phenomic and genomic characterization uncovers novel biology.</title>
        <authorList>
            <person name="Wiegand S."/>
            <person name="Jogler M."/>
            <person name="Boedeker C."/>
            <person name="Pinto D."/>
            <person name="Vollmers J."/>
            <person name="Rivas-Marin E."/>
            <person name="Kohn T."/>
            <person name="Peeters S.H."/>
            <person name="Heuer A."/>
            <person name="Rast P."/>
            <person name="Oberbeckmann S."/>
            <person name="Bunk B."/>
            <person name="Jeske O."/>
            <person name="Meyerdierks A."/>
            <person name="Storesund J.E."/>
            <person name="Kallscheuer N."/>
            <person name="Luecker S."/>
            <person name="Lage O.M."/>
            <person name="Pohl T."/>
            <person name="Merkel B.J."/>
            <person name="Hornburger P."/>
            <person name="Mueller R.-W."/>
            <person name="Bruemmer F."/>
            <person name="Labrenz M."/>
            <person name="Spormann A.M."/>
            <person name="Op den Camp H."/>
            <person name="Overmann J."/>
            <person name="Amann R."/>
            <person name="Jetten M.S.M."/>
            <person name="Mascher T."/>
            <person name="Medema M.H."/>
            <person name="Devos D.P."/>
            <person name="Kaster A.-K."/>
            <person name="Ovreas L."/>
            <person name="Rohde M."/>
            <person name="Galperin M.Y."/>
            <person name="Jogler C."/>
        </authorList>
    </citation>
    <scope>NUCLEOTIDE SEQUENCE [LARGE SCALE GENOMIC DNA]</scope>
    <source>
        <strain evidence="2 3">Q31a</strain>
    </source>
</reference>
<feature type="signal peptide" evidence="1">
    <location>
        <begin position="1"/>
        <end position="27"/>
    </location>
</feature>
<dbReference type="EMBL" id="CP036298">
    <property type="protein sequence ID" value="QDV22806.1"/>
    <property type="molecule type" value="Genomic_DNA"/>
</dbReference>
<gene>
    <name evidence="2" type="ORF">Q31a_10970</name>
</gene>
<evidence type="ECO:0000256" key="1">
    <source>
        <dbReference type="SAM" id="SignalP"/>
    </source>
</evidence>
<keyword evidence="3" id="KW-1185">Reference proteome</keyword>
<proteinExistence type="predicted"/>
<dbReference type="AlphaFoldDB" id="A0A518G2H1"/>
<protein>
    <submittedName>
        <fullName evidence="2">Uncharacterized protein</fullName>
    </submittedName>
</protein>
<evidence type="ECO:0000313" key="2">
    <source>
        <dbReference type="EMBL" id="QDV22806.1"/>
    </source>
</evidence>
<keyword evidence="1" id="KW-0732">Signal</keyword>
<name>A0A518G2H1_9BACT</name>
<organism evidence="2 3">
    <name type="scientific">Aureliella helgolandensis</name>
    <dbReference type="NCBI Taxonomy" id="2527968"/>
    <lineage>
        <taxon>Bacteria</taxon>
        <taxon>Pseudomonadati</taxon>
        <taxon>Planctomycetota</taxon>
        <taxon>Planctomycetia</taxon>
        <taxon>Pirellulales</taxon>
        <taxon>Pirellulaceae</taxon>
        <taxon>Aureliella</taxon>
    </lineage>
</organism>
<accession>A0A518G2H1</accession>
<dbReference type="Proteomes" id="UP000318017">
    <property type="component" value="Chromosome"/>
</dbReference>